<dbReference type="AlphaFoldDB" id="A0AAD7X355"/>
<evidence type="ECO:0000313" key="2">
    <source>
        <dbReference type="EMBL" id="KAJ8418483.1"/>
    </source>
</evidence>
<accession>A0AAD7X355</accession>
<feature type="region of interest" description="Disordered" evidence="1">
    <location>
        <begin position="38"/>
        <end position="69"/>
    </location>
</feature>
<keyword evidence="3" id="KW-1185">Reference proteome</keyword>
<comment type="caution">
    <text evidence="2">The sequence shown here is derived from an EMBL/GenBank/DDBJ whole genome shotgun (WGS) entry which is preliminary data.</text>
</comment>
<gene>
    <name evidence="2" type="ORF">AAFF_G00141920</name>
</gene>
<evidence type="ECO:0000313" key="3">
    <source>
        <dbReference type="Proteomes" id="UP001221898"/>
    </source>
</evidence>
<dbReference type="Proteomes" id="UP001221898">
    <property type="component" value="Unassembled WGS sequence"/>
</dbReference>
<organism evidence="2 3">
    <name type="scientific">Aldrovandia affinis</name>
    <dbReference type="NCBI Taxonomy" id="143900"/>
    <lineage>
        <taxon>Eukaryota</taxon>
        <taxon>Metazoa</taxon>
        <taxon>Chordata</taxon>
        <taxon>Craniata</taxon>
        <taxon>Vertebrata</taxon>
        <taxon>Euteleostomi</taxon>
        <taxon>Actinopterygii</taxon>
        <taxon>Neopterygii</taxon>
        <taxon>Teleostei</taxon>
        <taxon>Notacanthiformes</taxon>
        <taxon>Halosauridae</taxon>
        <taxon>Aldrovandia</taxon>
    </lineage>
</organism>
<evidence type="ECO:0000256" key="1">
    <source>
        <dbReference type="SAM" id="MobiDB-lite"/>
    </source>
</evidence>
<reference evidence="2" key="1">
    <citation type="journal article" date="2023" name="Science">
        <title>Genome structures resolve the early diversification of teleost fishes.</title>
        <authorList>
            <person name="Parey E."/>
            <person name="Louis A."/>
            <person name="Montfort J."/>
            <person name="Bouchez O."/>
            <person name="Roques C."/>
            <person name="Iampietro C."/>
            <person name="Lluch J."/>
            <person name="Castinel A."/>
            <person name="Donnadieu C."/>
            <person name="Desvignes T."/>
            <person name="Floi Bucao C."/>
            <person name="Jouanno E."/>
            <person name="Wen M."/>
            <person name="Mejri S."/>
            <person name="Dirks R."/>
            <person name="Jansen H."/>
            <person name="Henkel C."/>
            <person name="Chen W.J."/>
            <person name="Zahm M."/>
            <person name="Cabau C."/>
            <person name="Klopp C."/>
            <person name="Thompson A.W."/>
            <person name="Robinson-Rechavi M."/>
            <person name="Braasch I."/>
            <person name="Lecointre G."/>
            <person name="Bobe J."/>
            <person name="Postlethwait J.H."/>
            <person name="Berthelot C."/>
            <person name="Roest Crollius H."/>
            <person name="Guiguen Y."/>
        </authorList>
    </citation>
    <scope>NUCLEOTIDE SEQUENCE</scope>
    <source>
        <strain evidence="2">NC1722</strain>
    </source>
</reference>
<dbReference type="EMBL" id="JAINUG010000002">
    <property type="protein sequence ID" value="KAJ8418483.1"/>
    <property type="molecule type" value="Genomic_DNA"/>
</dbReference>
<sequence>MVCQCACGGYSGRGVPTARNPFLGLTRFPCGALEAGGPELASGGSGPRGSKNTSGGLEGPEPARPEEKPSAARVRFLCVTHEQKAEACAVPVSLAIGPHPEDYLRLIFSQRLTGAFSVFF</sequence>
<proteinExistence type="predicted"/>
<protein>
    <submittedName>
        <fullName evidence="2">Uncharacterized protein</fullName>
    </submittedName>
</protein>
<name>A0AAD7X355_9TELE</name>